<name>A0ABP0DGD7_9PEZI</name>
<dbReference type="InterPro" id="IPR036028">
    <property type="entry name" value="SH3-like_dom_sf"/>
</dbReference>
<proteinExistence type="predicted"/>
<dbReference type="SUPFAM" id="SSF50044">
    <property type="entry name" value="SH3-domain"/>
    <property type="match status" value="1"/>
</dbReference>
<gene>
    <name evidence="2" type="primary">BUD14_1</name>
    <name evidence="2" type="ORF">SEPCBS57363_002529</name>
</gene>
<feature type="region of interest" description="Disordered" evidence="1">
    <location>
        <begin position="101"/>
        <end position="167"/>
    </location>
</feature>
<dbReference type="EMBL" id="CAWUOM010000033">
    <property type="protein sequence ID" value="CAK7267306.1"/>
    <property type="molecule type" value="Genomic_DNA"/>
</dbReference>
<feature type="compositionally biased region" description="Low complexity" evidence="1">
    <location>
        <begin position="30"/>
        <end position="44"/>
    </location>
</feature>
<dbReference type="PANTHER" id="PTHR47775">
    <property type="entry name" value="BUD SITE SELECTION PROTEIN 14"/>
    <property type="match status" value="1"/>
</dbReference>
<dbReference type="InterPro" id="IPR053039">
    <property type="entry name" value="Polarity_Bud-Selection_Reg"/>
</dbReference>
<sequence>MMRPGIVRADTIDLQDHDAPSAQDHSNVKAAANASDTSSSSTTTEHNLHLASHQAETLRGVAAETAQDRRISWTGSNLSDLNIYGTDLADDIANTLKLSQSLQEPEHEASDMSSHQDNAHAAARNGSLSTNAGDEHISDVDDEELEDEAMDKISSSPSIEDGGSLLDPNTIPVPPVLATGRFSACAACRQANNMLGPAQTGGSLPVVCSCVLARPTQSCLCRQPLSVPENACPLRVFGDSQACKAPDVFPDGISPHQYCHHDGRYSSIDPGAITNNKNVEDDANDGSYKNSENHDIYEATDNTGERVAVQERHACCDADTVFGATGDSGDPGTYLHFTGNSFTTAHEQLGVSEMFMNEMMIPYYNNDSESNGIYESDTDDGDDGTYDGDGTFNTHGTDSRFMVSGWGSECLHNIEDIDFEFVYALHTFMATVEGQANATKGDTMVLLDDSNSYWWLVRVVKDSSIGELVYLLPESMQQSIAYRMLHVWSES</sequence>
<organism evidence="2 3">
    <name type="scientific">Sporothrix epigloea</name>
    <dbReference type="NCBI Taxonomy" id="1892477"/>
    <lineage>
        <taxon>Eukaryota</taxon>
        <taxon>Fungi</taxon>
        <taxon>Dikarya</taxon>
        <taxon>Ascomycota</taxon>
        <taxon>Pezizomycotina</taxon>
        <taxon>Sordariomycetes</taxon>
        <taxon>Sordariomycetidae</taxon>
        <taxon>Ophiostomatales</taxon>
        <taxon>Ophiostomataceae</taxon>
        <taxon>Sporothrix</taxon>
    </lineage>
</organism>
<evidence type="ECO:0000256" key="1">
    <source>
        <dbReference type="SAM" id="MobiDB-lite"/>
    </source>
</evidence>
<evidence type="ECO:0000313" key="3">
    <source>
        <dbReference type="Proteomes" id="UP001642501"/>
    </source>
</evidence>
<accession>A0ABP0DGD7</accession>
<dbReference type="PANTHER" id="PTHR47775:SF1">
    <property type="entry name" value="BUD SITE SELECTION PROTEIN 14"/>
    <property type="match status" value="1"/>
</dbReference>
<protein>
    <submittedName>
        <fullName evidence="2">Protein phosphatase regulator</fullName>
    </submittedName>
</protein>
<dbReference type="Proteomes" id="UP001642501">
    <property type="component" value="Unassembled WGS sequence"/>
</dbReference>
<feature type="compositionally biased region" description="Acidic residues" evidence="1">
    <location>
        <begin position="140"/>
        <end position="149"/>
    </location>
</feature>
<comment type="caution">
    <text evidence="2">The sequence shown here is derived from an EMBL/GenBank/DDBJ whole genome shotgun (WGS) entry which is preliminary data.</text>
</comment>
<keyword evidence="3" id="KW-1185">Reference proteome</keyword>
<feature type="compositionally biased region" description="Basic and acidic residues" evidence="1">
    <location>
        <begin position="10"/>
        <end position="19"/>
    </location>
</feature>
<reference evidence="2 3" key="1">
    <citation type="submission" date="2024-01" db="EMBL/GenBank/DDBJ databases">
        <authorList>
            <person name="Allen C."/>
            <person name="Tagirdzhanova G."/>
        </authorList>
    </citation>
    <scope>NUCLEOTIDE SEQUENCE [LARGE SCALE GENOMIC DNA]</scope>
    <source>
        <strain evidence="2 3">CBS 573.63</strain>
    </source>
</reference>
<feature type="region of interest" description="Disordered" evidence="1">
    <location>
        <begin position="1"/>
        <end position="53"/>
    </location>
</feature>
<evidence type="ECO:0000313" key="2">
    <source>
        <dbReference type="EMBL" id="CAK7267306.1"/>
    </source>
</evidence>